<dbReference type="InterPro" id="IPR003593">
    <property type="entry name" value="AAA+_ATPase"/>
</dbReference>
<dbReference type="RefSeq" id="WP_379285949.1">
    <property type="nucleotide sequence ID" value="NZ_JBHTIU010000008.1"/>
</dbReference>
<organism evidence="2 3">
    <name type="scientific">Paenibacillus residui</name>
    <dbReference type="NCBI Taxonomy" id="629724"/>
    <lineage>
        <taxon>Bacteria</taxon>
        <taxon>Bacillati</taxon>
        <taxon>Bacillota</taxon>
        <taxon>Bacilli</taxon>
        <taxon>Bacillales</taxon>
        <taxon>Paenibacillaceae</taxon>
        <taxon>Paenibacillus</taxon>
    </lineage>
</organism>
<protein>
    <submittedName>
        <fullName evidence="2">Primosomal protein DnaI</fullName>
    </submittedName>
</protein>
<keyword evidence="3" id="KW-1185">Reference proteome</keyword>
<dbReference type="InterPro" id="IPR027417">
    <property type="entry name" value="P-loop_NTPase"/>
</dbReference>
<dbReference type="SMART" id="SM00382">
    <property type="entry name" value="AAA"/>
    <property type="match status" value="1"/>
</dbReference>
<dbReference type="InterPro" id="IPR002611">
    <property type="entry name" value="IstB_ATP-bd"/>
</dbReference>
<comment type="caution">
    <text evidence="2">The sequence shown here is derived from an EMBL/GenBank/DDBJ whole genome shotgun (WGS) entry which is preliminary data.</text>
</comment>
<dbReference type="Gene3D" id="3.40.50.300">
    <property type="entry name" value="P-loop containing nucleotide triphosphate hydrolases"/>
    <property type="match status" value="1"/>
</dbReference>
<dbReference type="Pfam" id="PF07319">
    <property type="entry name" value="DnaI_N"/>
    <property type="match status" value="1"/>
</dbReference>
<evidence type="ECO:0000313" key="2">
    <source>
        <dbReference type="EMBL" id="MFD0868106.1"/>
    </source>
</evidence>
<reference evidence="3" key="1">
    <citation type="journal article" date="2019" name="Int. J. Syst. Evol. Microbiol.">
        <title>The Global Catalogue of Microorganisms (GCM) 10K type strain sequencing project: providing services to taxonomists for standard genome sequencing and annotation.</title>
        <authorList>
            <consortium name="The Broad Institute Genomics Platform"/>
            <consortium name="The Broad Institute Genome Sequencing Center for Infectious Disease"/>
            <person name="Wu L."/>
            <person name="Ma J."/>
        </authorList>
    </citation>
    <scope>NUCLEOTIDE SEQUENCE [LARGE SCALE GENOMIC DNA]</scope>
    <source>
        <strain evidence="3">CCUG 57263</strain>
    </source>
</reference>
<sequence length="321" mass="37522">MESLADLLKQFSGTPLWKNREEIRKQVATDPAVREWRLLHPEVTDEEISLNLNKFYQFVKERNNCSQCPGLERCPNDFEGHYTVLSVETTQDRCYIYDRKASCDKFITKQNQDSIRSRIRSFYVDERSLNQGYSADEILSKDWERAAAVDQIMDYILKTKEQGLQRQGLYLAGPFGTGKTFLMCYMLYELAKVGLTGAIVYMPDFSEDLKSMFQDPQKLKETIDLLKETDLLVLDDIGAENMNPWLRDHVLGTILNYRMNRKPTFFTSNYELDDLEKHFSFTSKDGEEEFKGQRIMDRIRHFVEVVHVTGYNKRSKAGETE</sequence>
<gene>
    <name evidence="2" type="primary">dnaI</name>
    <name evidence="2" type="ORF">ACFQ03_03010</name>
</gene>
<dbReference type="PANTHER" id="PTHR30050">
    <property type="entry name" value="CHROMOSOMAL REPLICATION INITIATOR PROTEIN DNAA"/>
    <property type="match status" value="1"/>
</dbReference>
<dbReference type="PANTHER" id="PTHR30050:SF8">
    <property type="entry name" value="PRIMOSOMAL PROTEIN DNAI"/>
    <property type="match status" value="1"/>
</dbReference>
<evidence type="ECO:0000313" key="3">
    <source>
        <dbReference type="Proteomes" id="UP001597120"/>
    </source>
</evidence>
<dbReference type="InterPro" id="IPR009928">
    <property type="entry name" value="DnaI_N"/>
</dbReference>
<feature type="domain" description="AAA+ ATPase" evidence="1">
    <location>
        <begin position="165"/>
        <end position="300"/>
    </location>
</feature>
<accession>A0ABW3D591</accession>
<name>A0ABW3D591_9BACL</name>
<dbReference type="CDD" id="cd00009">
    <property type="entry name" value="AAA"/>
    <property type="match status" value="1"/>
</dbReference>
<dbReference type="NCBIfam" id="NF006505">
    <property type="entry name" value="PRK08939.1"/>
    <property type="match status" value="1"/>
</dbReference>
<dbReference type="Pfam" id="PF01695">
    <property type="entry name" value="IstB_IS21"/>
    <property type="match status" value="1"/>
</dbReference>
<evidence type="ECO:0000259" key="1">
    <source>
        <dbReference type="SMART" id="SM00382"/>
    </source>
</evidence>
<dbReference type="EMBL" id="JBHTIU010000008">
    <property type="protein sequence ID" value="MFD0868106.1"/>
    <property type="molecule type" value="Genomic_DNA"/>
</dbReference>
<dbReference type="SUPFAM" id="SSF52540">
    <property type="entry name" value="P-loop containing nucleoside triphosphate hydrolases"/>
    <property type="match status" value="1"/>
</dbReference>
<proteinExistence type="predicted"/>
<dbReference type="Proteomes" id="UP001597120">
    <property type="component" value="Unassembled WGS sequence"/>
</dbReference>